<dbReference type="AlphaFoldDB" id="A0A0M0K2B2"/>
<dbReference type="SMART" id="SM00368">
    <property type="entry name" value="LRR_RI"/>
    <property type="match status" value="8"/>
</dbReference>
<dbReference type="Pfam" id="PF13516">
    <property type="entry name" value="LRR_6"/>
    <property type="match status" value="4"/>
</dbReference>
<gene>
    <name evidence="2" type="ORF">Ctob_012062</name>
</gene>
<protein>
    <submittedName>
        <fullName evidence="2">Leucine-rich repeat-containing protein 34-like protein</fullName>
    </submittedName>
</protein>
<sequence length="369" mass="39387">MAYAAAAKAAGTRVLQSAVSQFDAGTDKLLLNGHRTIDLVDKRLTDVDVATLAVALTETKKFKVVDLSYNELGAGAAMSLSQVVKSNTVITALDLSENGINAHAVEGLCAALKTNGTIRELSLSGNAIGGSGGMAVAELLQVNTTLERLSLANCNLTTESLVALATVLHENVTLRALDVSRPLARTIMDEPASHVARMLKVNSSLVELDLSKAGVRDFGLRLIAENLFRAGASSALAALRLRCNKIELTDADCVLALRSLLMYEEGRPCRLESLDLGGNQLRDDGAEKLAEMLNVNASLRSVDVGSNGLMSRGLCAIAHNVMRHPKLVELKLWGNHFDTAAGYKFQSFRGSLDFVVQQVDGVYHCVDAR</sequence>
<proteinExistence type="predicted"/>
<evidence type="ECO:0000313" key="3">
    <source>
        <dbReference type="Proteomes" id="UP000037460"/>
    </source>
</evidence>
<dbReference type="Gene3D" id="3.80.10.10">
    <property type="entry name" value="Ribonuclease Inhibitor"/>
    <property type="match status" value="3"/>
</dbReference>
<organism evidence="2 3">
    <name type="scientific">Chrysochromulina tobinii</name>
    <dbReference type="NCBI Taxonomy" id="1460289"/>
    <lineage>
        <taxon>Eukaryota</taxon>
        <taxon>Haptista</taxon>
        <taxon>Haptophyta</taxon>
        <taxon>Prymnesiophyceae</taxon>
        <taxon>Prymnesiales</taxon>
        <taxon>Chrysochromulinaceae</taxon>
        <taxon>Chrysochromulina</taxon>
    </lineage>
</organism>
<accession>A0A0M0K2B2</accession>
<dbReference type="PANTHER" id="PTHR24111:SF0">
    <property type="entry name" value="LEUCINE-RICH REPEAT-CONTAINING PROTEIN"/>
    <property type="match status" value="1"/>
</dbReference>
<name>A0A0M0K2B2_9EUKA</name>
<dbReference type="PANTHER" id="PTHR24111">
    <property type="entry name" value="LEUCINE-RICH REPEAT-CONTAINING PROTEIN 34"/>
    <property type="match status" value="1"/>
</dbReference>
<comment type="caution">
    <text evidence="2">The sequence shown here is derived from an EMBL/GenBank/DDBJ whole genome shotgun (WGS) entry which is preliminary data.</text>
</comment>
<dbReference type="InterPro" id="IPR052201">
    <property type="entry name" value="LRR-containing_regulator"/>
</dbReference>
<evidence type="ECO:0000256" key="1">
    <source>
        <dbReference type="ARBA" id="ARBA00022737"/>
    </source>
</evidence>
<keyword evidence="3" id="KW-1185">Reference proteome</keyword>
<evidence type="ECO:0000313" key="2">
    <source>
        <dbReference type="EMBL" id="KOO33011.1"/>
    </source>
</evidence>
<dbReference type="EMBL" id="JWZX01001624">
    <property type="protein sequence ID" value="KOO33011.1"/>
    <property type="molecule type" value="Genomic_DNA"/>
</dbReference>
<dbReference type="SUPFAM" id="SSF52047">
    <property type="entry name" value="RNI-like"/>
    <property type="match status" value="1"/>
</dbReference>
<keyword evidence="1" id="KW-0677">Repeat</keyword>
<reference evidence="3" key="1">
    <citation type="journal article" date="2015" name="PLoS Genet.">
        <title>Genome Sequence and Transcriptome Analyses of Chrysochromulina tobin: Metabolic Tools for Enhanced Algal Fitness in the Prominent Order Prymnesiales (Haptophyceae).</title>
        <authorList>
            <person name="Hovde B.T."/>
            <person name="Deodato C.R."/>
            <person name="Hunsperger H.M."/>
            <person name="Ryken S.A."/>
            <person name="Yost W."/>
            <person name="Jha R.K."/>
            <person name="Patterson J."/>
            <person name="Monnat R.J. Jr."/>
            <person name="Barlow S.B."/>
            <person name="Starkenburg S.R."/>
            <person name="Cattolico R.A."/>
        </authorList>
    </citation>
    <scope>NUCLEOTIDE SEQUENCE</scope>
    <source>
        <strain evidence="3">CCMP291</strain>
    </source>
</reference>
<dbReference type="Proteomes" id="UP000037460">
    <property type="component" value="Unassembled WGS sequence"/>
</dbReference>
<dbReference type="InterPro" id="IPR032675">
    <property type="entry name" value="LRR_dom_sf"/>
</dbReference>
<dbReference type="OrthoDB" id="272549at2759"/>
<dbReference type="InterPro" id="IPR001611">
    <property type="entry name" value="Leu-rich_rpt"/>
</dbReference>